<dbReference type="Pfam" id="PF01614">
    <property type="entry name" value="IclR_C"/>
    <property type="match status" value="1"/>
</dbReference>
<evidence type="ECO:0000256" key="3">
    <source>
        <dbReference type="ARBA" id="ARBA00023163"/>
    </source>
</evidence>
<dbReference type="GO" id="GO:0045892">
    <property type="term" value="P:negative regulation of DNA-templated transcription"/>
    <property type="evidence" value="ECO:0007669"/>
    <property type="project" value="TreeGrafter"/>
</dbReference>
<dbReference type="PANTHER" id="PTHR30136">
    <property type="entry name" value="HELIX-TURN-HELIX TRANSCRIPTIONAL REGULATOR, ICLR FAMILY"/>
    <property type="match status" value="1"/>
</dbReference>
<dbReference type="InterPro" id="IPR029016">
    <property type="entry name" value="GAF-like_dom_sf"/>
</dbReference>
<evidence type="ECO:0000256" key="1">
    <source>
        <dbReference type="ARBA" id="ARBA00023015"/>
    </source>
</evidence>
<dbReference type="PANTHER" id="PTHR30136:SF35">
    <property type="entry name" value="HTH-TYPE TRANSCRIPTIONAL REGULATOR RV1719"/>
    <property type="match status" value="1"/>
</dbReference>
<dbReference type="AlphaFoldDB" id="A0A9D2E4F5"/>
<keyword evidence="2" id="KW-0238">DNA-binding</keyword>
<dbReference type="EMBL" id="DXBV01000057">
    <property type="protein sequence ID" value="HIZ30809.1"/>
    <property type="molecule type" value="Genomic_DNA"/>
</dbReference>
<reference evidence="6" key="1">
    <citation type="journal article" date="2021" name="PeerJ">
        <title>Extensive microbial diversity within the chicken gut microbiome revealed by metagenomics and culture.</title>
        <authorList>
            <person name="Gilroy R."/>
            <person name="Ravi A."/>
            <person name="Getino M."/>
            <person name="Pursley I."/>
            <person name="Horton D.L."/>
            <person name="Alikhan N.F."/>
            <person name="Baker D."/>
            <person name="Gharbi K."/>
            <person name="Hall N."/>
            <person name="Watson M."/>
            <person name="Adriaenssens E.M."/>
            <person name="Foster-Nyarko E."/>
            <person name="Jarju S."/>
            <person name="Secka A."/>
            <person name="Antonio M."/>
            <person name="Oren A."/>
            <person name="Chaudhuri R.R."/>
            <person name="La Ragione R."/>
            <person name="Hildebrand F."/>
            <person name="Pallen M.J."/>
        </authorList>
    </citation>
    <scope>NUCLEOTIDE SEQUENCE</scope>
    <source>
        <strain evidence="6">ChiGjej4B4-18154</strain>
    </source>
</reference>
<feature type="domain" description="HTH iclR-type" evidence="4">
    <location>
        <begin position="12"/>
        <end position="72"/>
    </location>
</feature>
<comment type="caution">
    <text evidence="6">The sequence shown here is derived from an EMBL/GenBank/DDBJ whole genome shotgun (WGS) entry which is preliminary data.</text>
</comment>
<dbReference type="GO" id="GO:0003700">
    <property type="term" value="F:DNA-binding transcription factor activity"/>
    <property type="evidence" value="ECO:0007669"/>
    <property type="project" value="TreeGrafter"/>
</dbReference>
<dbReference type="Pfam" id="PF09339">
    <property type="entry name" value="HTH_IclR"/>
    <property type="match status" value="1"/>
</dbReference>
<dbReference type="Gene3D" id="1.10.10.10">
    <property type="entry name" value="Winged helix-like DNA-binding domain superfamily/Winged helix DNA-binding domain"/>
    <property type="match status" value="1"/>
</dbReference>
<organism evidence="6 7">
    <name type="scientific">Candidatus Allofournierella merdipullorum</name>
    <dbReference type="NCBI Taxonomy" id="2838595"/>
    <lineage>
        <taxon>Bacteria</taxon>
        <taxon>Bacillati</taxon>
        <taxon>Bacillota</taxon>
        <taxon>Clostridia</taxon>
        <taxon>Eubacteriales</taxon>
        <taxon>Oscillospiraceae</taxon>
        <taxon>Allofournierella</taxon>
    </lineage>
</organism>
<reference evidence="6" key="2">
    <citation type="submission" date="2021-04" db="EMBL/GenBank/DDBJ databases">
        <authorList>
            <person name="Gilroy R."/>
        </authorList>
    </citation>
    <scope>NUCLEOTIDE SEQUENCE</scope>
    <source>
        <strain evidence="6">ChiGjej4B4-18154</strain>
    </source>
</reference>
<dbReference type="InterPro" id="IPR005471">
    <property type="entry name" value="Tscrpt_reg_IclR_N"/>
</dbReference>
<dbReference type="GO" id="GO:0003677">
    <property type="term" value="F:DNA binding"/>
    <property type="evidence" value="ECO:0007669"/>
    <property type="project" value="UniProtKB-KW"/>
</dbReference>
<feature type="domain" description="IclR-ED" evidence="5">
    <location>
        <begin position="73"/>
        <end position="256"/>
    </location>
</feature>
<dbReference type="SUPFAM" id="SSF55781">
    <property type="entry name" value="GAF domain-like"/>
    <property type="match status" value="1"/>
</dbReference>
<dbReference type="Gene3D" id="3.30.450.40">
    <property type="match status" value="1"/>
</dbReference>
<sequence>MQKNSEQAQYLLQSVDNALCVLNLFDNTDKLSLTEIAARMGMGKTTALRLVYTLEMRGFLCRGEDNKYSLGMRLFTLGNRVYEQKAYLPVVKPLLDQLTETVNESAHLVTWENRSRVILLYEALPHLSLRAEMDRSISSRPPHLTSTGLALLSTLSDEQIAAYADSAIFEKRTEYSISTREQLEEDVRFVRSHGYAINNQRFEQGMISIAVPVQRTQNTPADFAISISGPSTRITGRQDAIVQALFKTAQRISELL</sequence>
<evidence type="ECO:0000259" key="5">
    <source>
        <dbReference type="PROSITE" id="PS51078"/>
    </source>
</evidence>
<dbReference type="RefSeq" id="WP_394966574.1">
    <property type="nucleotide sequence ID" value="NZ_CALXHM010000002.1"/>
</dbReference>
<name>A0A9D2E4F5_9FIRM</name>
<gene>
    <name evidence="6" type="ORF">H9813_06240</name>
</gene>
<evidence type="ECO:0000256" key="2">
    <source>
        <dbReference type="ARBA" id="ARBA00023125"/>
    </source>
</evidence>
<dbReference type="PROSITE" id="PS51077">
    <property type="entry name" value="HTH_ICLR"/>
    <property type="match status" value="1"/>
</dbReference>
<dbReference type="Proteomes" id="UP000824035">
    <property type="component" value="Unassembled WGS sequence"/>
</dbReference>
<dbReference type="SUPFAM" id="SSF46785">
    <property type="entry name" value="Winged helix' DNA-binding domain"/>
    <property type="match status" value="1"/>
</dbReference>
<protein>
    <submittedName>
        <fullName evidence="6">IclR family transcriptional regulator</fullName>
    </submittedName>
</protein>
<evidence type="ECO:0000259" key="4">
    <source>
        <dbReference type="PROSITE" id="PS51077"/>
    </source>
</evidence>
<evidence type="ECO:0000313" key="7">
    <source>
        <dbReference type="Proteomes" id="UP000824035"/>
    </source>
</evidence>
<dbReference type="InterPro" id="IPR036388">
    <property type="entry name" value="WH-like_DNA-bd_sf"/>
</dbReference>
<accession>A0A9D2E4F5</accession>
<dbReference type="InterPro" id="IPR036390">
    <property type="entry name" value="WH_DNA-bd_sf"/>
</dbReference>
<dbReference type="SMART" id="SM00346">
    <property type="entry name" value="HTH_ICLR"/>
    <property type="match status" value="1"/>
</dbReference>
<dbReference type="InterPro" id="IPR014757">
    <property type="entry name" value="Tscrpt_reg_IclR_C"/>
</dbReference>
<evidence type="ECO:0000313" key="6">
    <source>
        <dbReference type="EMBL" id="HIZ30809.1"/>
    </source>
</evidence>
<dbReference type="InterPro" id="IPR050707">
    <property type="entry name" value="HTH_MetabolicPath_Reg"/>
</dbReference>
<keyword evidence="1" id="KW-0805">Transcription regulation</keyword>
<dbReference type="PROSITE" id="PS51078">
    <property type="entry name" value="ICLR_ED"/>
    <property type="match status" value="1"/>
</dbReference>
<proteinExistence type="predicted"/>
<keyword evidence="3" id="KW-0804">Transcription</keyword>